<evidence type="ECO:0000313" key="12">
    <source>
        <dbReference type="Proteomes" id="UP000295496"/>
    </source>
</evidence>
<evidence type="ECO:0000259" key="10">
    <source>
        <dbReference type="Pfam" id="PF01909"/>
    </source>
</evidence>
<keyword evidence="5" id="KW-0479">Metal-binding</keyword>
<dbReference type="EMBL" id="SMGJ01000002">
    <property type="protein sequence ID" value="TCK70360.1"/>
    <property type="molecule type" value="Genomic_DNA"/>
</dbReference>
<dbReference type="AlphaFoldDB" id="A0A4R1L0F2"/>
<reference evidence="11 12" key="1">
    <citation type="submission" date="2019-03" db="EMBL/GenBank/DDBJ databases">
        <title>Genomic Encyclopedia of Type Strains, Phase IV (KMG-IV): sequencing the most valuable type-strain genomes for metagenomic binning, comparative biology and taxonomic classification.</title>
        <authorList>
            <person name="Goeker M."/>
        </authorList>
    </citation>
    <scope>NUCLEOTIDE SEQUENCE [LARGE SCALE GENOMIC DNA]</scope>
    <source>
        <strain evidence="11 12">DSM 10053</strain>
    </source>
</reference>
<evidence type="ECO:0000256" key="8">
    <source>
        <dbReference type="ARBA" id="ARBA00022842"/>
    </source>
</evidence>
<evidence type="ECO:0000256" key="3">
    <source>
        <dbReference type="ARBA" id="ARBA00022679"/>
    </source>
</evidence>
<dbReference type="GO" id="GO:0016779">
    <property type="term" value="F:nucleotidyltransferase activity"/>
    <property type="evidence" value="ECO:0007669"/>
    <property type="project" value="UniProtKB-KW"/>
</dbReference>
<evidence type="ECO:0000256" key="9">
    <source>
        <dbReference type="ARBA" id="ARBA00038276"/>
    </source>
</evidence>
<keyword evidence="4" id="KW-0548">Nucleotidyltransferase</keyword>
<evidence type="ECO:0000256" key="7">
    <source>
        <dbReference type="ARBA" id="ARBA00022840"/>
    </source>
</evidence>
<evidence type="ECO:0000256" key="1">
    <source>
        <dbReference type="ARBA" id="ARBA00001946"/>
    </source>
</evidence>
<keyword evidence="2" id="KW-1277">Toxin-antitoxin system</keyword>
<dbReference type="PANTHER" id="PTHR33571:SF12">
    <property type="entry name" value="BSL3053 PROTEIN"/>
    <property type="match status" value="1"/>
</dbReference>
<keyword evidence="3" id="KW-0808">Transferase</keyword>
<evidence type="ECO:0000256" key="4">
    <source>
        <dbReference type="ARBA" id="ARBA00022695"/>
    </source>
</evidence>
<name>A0A4R1L0F2_9PAST</name>
<keyword evidence="6" id="KW-0547">Nucleotide-binding</keyword>
<dbReference type="Proteomes" id="UP000295496">
    <property type="component" value="Unassembled WGS sequence"/>
</dbReference>
<dbReference type="PANTHER" id="PTHR33571">
    <property type="entry name" value="SSL8005 PROTEIN"/>
    <property type="match status" value="1"/>
</dbReference>
<gene>
    <name evidence="11" type="ORF">EV692_0629</name>
</gene>
<dbReference type="InterPro" id="IPR052038">
    <property type="entry name" value="Type-VII_TA_antitoxin"/>
</dbReference>
<comment type="similarity">
    <text evidence="9">Belongs to the MntA antitoxin family.</text>
</comment>
<feature type="domain" description="Polymerase nucleotidyl transferase" evidence="10">
    <location>
        <begin position="13"/>
        <end position="95"/>
    </location>
</feature>
<dbReference type="SUPFAM" id="SSF81301">
    <property type="entry name" value="Nucleotidyltransferase"/>
    <property type="match status" value="1"/>
</dbReference>
<dbReference type="RefSeq" id="WP_132300464.1">
    <property type="nucleotide sequence ID" value="NZ_CP170642.1"/>
</dbReference>
<keyword evidence="12" id="KW-1185">Reference proteome</keyword>
<comment type="caution">
    <text evidence="11">The sequence shown here is derived from an EMBL/GenBank/DDBJ whole genome shotgun (WGS) entry which is preliminary data.</text>
</comment>
<dbReference type="CDD" id="cd05403">
    <property type="entry name" value="NT_KNTase_like"/>
    <property type="match status" value="1"/>
</dbReference>
<keyword evidence="8" id="KW-0460">Magnesium</keyword>
<evidence type="ECO:0000256" key="6">
    <source>
        <dbReference type="ARBA" id="ARBA00022741"/>
    </source>
</evidence>
<dbReference type="Gene3D" id="3.30.460.10">
    <property type="entry name" value="Beta Polymerase, domain 2"/>
    <property type="match status" value="1"/>
</dbReference>
<accession>A0A4R1L0F2</accession>
<keyword evidence="7" id="KW-0067">ATP-binding</keyword>
<evidence type="ECO:0000256" key="5">
    <source>
        <dbReference type="ARBA" id="ARBA00022723"/>
    </source>
</evidence>
<dbReference type="Pfam" id="PF01909">
    <property type="entry name" value="NTP_transf_2"/>
    <property type="match status" value="1"/>
</dbReference>
<dbReference type="GO" id="GO:0005524">
    <property type="term" value="F:ATP binding"/>
    <property type="evidence" value="ECO:0007669"/>
    <property type="project" value="UniProtKB-KW"/>
</dbReference>
<protein>
    <recommendedName>
        <fullName evidence="10">Polymerase nucleotidyl transferase domain-containing protein</fullName>
    </recommendedName>
</protein>
<comment type="cofactor">
    <cofactor evidence="1">
        <name>Mg(2+)</name>
        <dbReference type="ChEBI" id="CHEBI:18420"/>
    </cofactor>
</comment>
<proteinExistence type="inferred from homology"/>
<organism evidence="11 12">
    <name type="scientific">Lonepinella koalarum</name>
    <dbReference type="NCBI Taxonomy" id="53417"/>
    <lineage>
        <taxon>Bacteria</taxon>
        <taxon>Pseudomonadati</taxon>
        <taxon>Pseudomonadota</taxon>
        <taxon>Gammaproteobacteria</taxon>
        <taxon>Pasteurellales</taxon>
        <taxon>Pasteurellaceae</taxon>
        <taxon>Lonepinella</taxon>
    </lineage>
</organism>
<sequence>MKPSEILNQNRTKVRQIFSTYPKLKNLRVFGSVARGEDTENSDIDFLVEVLPGSSLFDIGGLCSDLQEVFGENFDLMEESSLPLKFKEKVLREAISV</sequence>
<dbReference type="GO" id="GO:0046872">
    <property type="term" value="F:metal ion binding"/>
    <property type="evidence" value="ECO:0007669"/>
    <property type="project" value="UniProtKB-KW"/>
</dbReference>
<evidence type="ECO:0000256" key="2">
    <source>
        <dbReference type="ARBA" id="ARBA00022649"/>
    </source>
</evidence>
<dbReference type="InterPro" id="IPR043519">
    <property type="entry name" value="NT_sf"/>
</dbReference>
<dbReference type="InterPro" id="IPR002934">
    <property type="entry name" value="Polymerase_NTP_transf_dom"/>
</dbReference>
<evidence type="ECO:0000313" key="11">
    <source>
        <dbReference type="EMBL" id="TCK70360.1"/>
    </source>
</evidence>